<sequence length="76" mass="7704">MDYRHTMKGRRALSAVAITAGLLLTVAGCGGGDDGKSDKGTPSSTAPAKSGDDGSKAQSKAPSRTRCLPRSKARAV</sequence>
<gene>
    <name evidence="2" type="ORF">SAVMC3_37430</name>
</gene>
<name>A0A499V9Y8_STRAX</name>
<accession>A0A499V9Y8</accession>
<dbReference type="AlphaFoldDB" id="A0A499V9Y8"/>
<dbReference type="EMBL" id="AP019621">
    <property type="protein sequence ID" value="BBJ51114.1"/>
    <property type="molecule type" value="Genomic_DNA"/>
</dbReference>
<feature type="compositionally biased region" description="Basic residues" evidence="1">
    <location>
        <begin position="67"/>
        <end position="76"/>
    </location>
</feature>
<reference evidence="2" key="1">
    <citation type="submission" date="2019-04" db="EMBL/GenBank/DDBJ databases">
        <title>Draft genome sequences of Streptomyces avermitilis MC3.</title>
        <authorList>
            <person name="Komaki H."/>
            <person name="Tamura T."/>
            <person name="Hosoyama A."/>
        </authorList>
    </citation>
    <scope>NUCLEOTIDE SEQUENCE</scope>
    <source>
        <strain evidence="2">MC3</strain>
    </source>
</reference>
<evidence type="ECO:0000256" key="1">
    <source>
        <dbReference type="SAM" id="MobiDB-lite"/>
    </source>
</evidence>
<proteinExistence type="predicted"/>
<protein>
    <recommendedName>
        <fullName evidence="3">Secreted protein</fullName>
    </recommendedName>
</protein>
<dbReference type="PROSITE" id="PS51257">
    <property type="entry name" value="PROKAR_LIPOPROTEIN"/>
    <property type="match status" value="1"/>
</dbReference>
<evidence type="ECO:0008006" key="3">
    <source>
        <dbReference type="Google" id="ProtNLM"/>
    </source>
</evidence>
<feature type="region of interest" description="Disordered" evidence="1">
    <location>
        <begin position="31"/>
        <end position="76"/>
    </location>
</feature>
<evidence type="ECO:0000313" key="2">
    <source>
        <dbReference type="EMBL" id="BBJ51114.1"/>
    </source>
</evidence>
<organism evidence="2">
    <name type="scientific">Streptomyces avermitilis</name>
    <dbReference type="NCBI Taxonomy" id="33903"/>
    <lineage>
        <taxon>Bacteria</taxon>
        <taxon>Bacillati</taxon>
        <taxon>Actinomycetota</taxon>
        <taxon>Actinomycetes</taxon>
        <taxon>Kitasatosporales</taxon>
        <taxon>Streptomycetaceae</taxon>
        <taxon>Streptomyces</taxon>
    </lineage>
</organism>